<reference evidence="2 3" key="1">
    <citation type="submission" date="2017-01" db="EMBL/GenBank/DDBJ databases">
        <authorList>
            <person name="Mah S.A."/>
            <person name="Swanson W.J."/>
            <person name="Moy G.W."/>
            <person name="Vacquier V.D."/>
        </authorList>
    </citation>
    <scope>NUCLEOTIDE SEQUENCE [LARGE SCALE GENOMIC DNA]</scope>
    <source>
        <strain evidence="2 3">DCY110</strain>
    </source>
</reference>
<dbReference type="Proteomes" id="UP000186609">
    <property type="component" value="Chromosome"/>
</dbReference>
<dbReference type="STRING" id="1842727.RD110_17590"/>
<dbReference type="KEGG" id="rhy:RD110_17590"/>
<gene>
    <name evidence="2" type="ORF">RD110_17590</name>
</gene>
<dbReference type="Pfam" id="PF14021">
    <property type="entry name" value="TNT"/>
    <property type="match status" value="1"/>
</dbReference>
<organism evidence="2 3">
    <name type="scientific">Rhodoferax koreensis</name>
    <dbReference type="NCBI Taxonomy" id="1842727"/>
    <lineage>
        <taxon>Bacteria</taxon>
        <taxon>Pseudomonadati</taxon>
        <taxon>Pseudomonadota</taxon>
        <taxon>Betaproteobacteria</taxon>
        <taxon>Burkholderiales</taxon>
        <taxon>Comamonadaceae</taxon>
        <taxon>Rhodoferax</taxon>
    </lineage>
</organism>
<dbReference type="EMBL" id="CP019236">
    <property type="protein sequence ID" value="APW38796.1"/>
    <property type="molecule type" value="Genomic_DNA"/>
</dbReference>
<accession>A0A1P8JYG3</accession>
<protein>
    <recommendedName>
        <fullName evidence="1">TNT domain-containing protein</fullName>
    </recommendedName>
</protein>
<dbReference type="PANTHER" id="PTHR42059:SF1">
    <property type="entry name" value="TNT DOMAIN-CONTAINING PROTEIN"/>
    <property type="match status" value="1"/>
</dbReference>
<proteinExistence type="predicted"/>
<evidence type="ECO:0000313" key="3">
    <source>
        <dbReference type="Proteomes" id="UP000186609"/>
    </source>
</evidence>
<dbReference type="PANTHER" id="PTHR42059">
    <property type="entry name" value="TNT DOMAIN-CONTAINING PROTEIN"/>
    <property type="match status" value="1"/>
</dbReference>
<name>A0A1P8JYG3_9BURK</name>
<keyword evidence="3" id="KW-1185">Reference proteome</keyword>
<dbReference type="GO" id="GO:0050135">
    <property type="term" value="F:NADP+ nucleosidase activity"/>
    <property type="evidence" value="ECO:0007669"/>
    <property type="project" value="InterPro"/>
</dbReference>
<evidence type="ECO:0000259" key="1">
    <source>
        <dbReference type="Pfam" id="PF14021"/>
    </source>
</evidence>
<dbReference type="AlphaFoldDB" id="A0A1P8JYG3"/>
<sequence>MSCLHGRQTPGVISSTQGAVDAGVNRFETGGTLVSTDLQNSASYQGSGYSVSTSLSMNAAGTTTPGGSAGIGQTEGAAASTTSAGISGMAGNTAVRTGDAQTGLKQIFDTDNVSTEVNAQIAITATFGSQASKAIGDYADSQMQQAQALREQARQESDPGQQAALVQQAQNLESQWGDQGTSRLVAHTLVGALTGGLGGTAAAAAGTLTAPAVASALQSAGIEGPLAQVLTAAASTAVGAAAGGTAGAVAAGNEVVNNYLGHDDIRKRAQQLEGCRAKGDAQCEIDTLKYYDLKSAQNTGNIDYNSVLTQGALASERDQLTQLLNDPTLSAADKAQAQRSINELNTAIGVIQKAPVLKNAAEVSLIALDVATLGELVAAKTLSSVVVKELVATDVAAAGTRSGIPTAYSVSKIDLNASGDDAMQYVQYQSGKGWIWPENLGFVGAKTEKTLPVGTKLDRVGGPTGSFLAPSGTSYEARGLAPGSGASNVYQYEVMQPLPVVQGEIAPAFGQSGGGIQILPNVGVKANVQWLLDNGYIGRTK</sequence>
<feature type="domain" description="TNT" evidence="1">
    <location>
        <begin position="450"/>
        <end position="538"/>
    </location>
</feature>
<dbReference type="InterPro" id="IPR053024">
    <property type="entry name" value="Fungal_surface_NADase"/>
</dbReference>
<evidence type="ECO:0000313" key="2">
    <source>
        <dbReference type="EMBL" id="APW38796.1"/>
    </source>
</evidence>
<dbReference type="InterPro" id="IPR025331">
    <property type="entry name" value="TNT"/>
</dbReference>